<reference evidence="1" key="1">
    <citation type="journal article" date="2021" name="Proc. Natl. Acad. Sci. U.S.A.">
        <title>A Catalog of Tens of Thousands of Viruses from Human Metagenomes Reveals Hidden Associations with Chronic Diseases.</title>
        <authorList>
            <person name="Tisza M.J."/>
            <person name="Buck C.B."/>
        </authorList>
    </citation>
    <scope>NUCLEOTIDE SEQUENCE</scope>
    <source>
        <strain evidence="1">CtegP15</strain>
    </source>
</reference>
<sequence>MGVDIKWEGLDKLQDNLEKAATLDDIKRVVRHQEKTLLETAQEHAVKKSAGGEFYGGYSGIERSQGGIYDDLKTDLYLEGLAVGIQSLKDYSACVEYGTRRQPPEPFMEPTAREAGEKFVRDLRKLFK</sequence>
<dbReference type="NCBIfam" id="TIGR01725">
    <property type="entry name" value="phge_HK97_gp10"/>
    <property type="match status" value="1"/>
</dbReference>
<dbReference type="EMBL" id="BK015319">
    <property type="protein sequence ID" value="DAE01076.1"/>
    <property type="molecule type" value="Genomic_DNA"/>
</dbReference>
<name>A0A8S5P4F5_9CAUD</name>
<evidence type="ECO:0008006" key="2">
    <source>
        <dbReference type="Google" id="ProtNLM"/>
    </source>
</evidence>
<accession>A0A8S5P4F5</accession>
<evidence type="ECO:0000313" key="1">
    <source>
        <dbReference type="EMBL" id="DAE01076.1"/>
    </source>
</evidence>
<protein>
    <recommendedName>
        <fullName evidence="2">HK97 gp10 family phage protein</fullName>
    </recommendedName>
</protein>
<organism evidence="1">
    <name type="scientific">Myoviridae sp. ctegP15</name>
    <dbReference type="NCBI Taxonomy" id="2825146"/>
    <lineage>
        <taxon>Viruses</taxon>
        <taxon>Duplodnaviria</taxon>
        <taxon>Heunggongvirae</taxon>
        <taxon>Uroviricota</taxon>
        <taxon>Caudoviricetes</taxon>
    </lineage>
</organism>
<proteinExistence type="predicted"/>
<dbReference type="InterPro" id="IPR010064">
    <property type="entry name" value="HK97-gp10_tail"/>
</dbReference>